<sequence length="155" mass="18624">MHDQDVFALFIKEIEIISISKLKQNQVYQQIIEVHLQKKIKILKEQNYFAYKLIQINIDFNHFKFLEDSKLNQVIVENKIQLKQIIKGMIAFSLNACSEYLLMLLTMEKIQQLIDKLHLYQIQSYYQTSYQSPYLNIHNLPPEEYLEDIKIQLKN</sequence>
<dbReference type="Proteomes" id="UP000692954">
    <property type="component" value="Unassembled WGS sequence"/>
</dbReference>
<dbReference type="AlphaFoldDB" id="A0A8S1RSW5"/>
<evidence type="ECO:0000313" key="2">
    <source>
        <dbReference type="Proteomes" id="UP000692954"/>
    </source>
</evidence>
<evidence type="ECO:0000313" key="1">
    <source>
        <dbReference type="EMBL" id="CAD8130413.1"/>
    </source>
</evidence>
<reference evidence="1" key="1">
    <citation type="submission" date="2021-01" db="EMBL/GenBank/DDBJ databases">
        <authorList>
            <consortium name="Genoscope - CEA"/>
            <person name="William W."/>
        </authorList>
    </citation>
    <scope>NUCLEOTIDE SEQUENCE</scope>
</reference>
<gene>
    <name evidence="1" type="ORF">PSON_ATCC_30995.1.T2870009</name>
</gene>
<comment type="caution">
    <text evidence="1">The sequence shown here is derived from an EMBL/GenBank/DDBJ whole genome shotgun (WGS) entry which is preliminary data.</text>
</comment>
<organism evidence="1 2">
    <name type="scientific">Paramecium sonneborni</name>
    <dbReference type="NCBI Taxonomy" id="65129"/>
    <lineage>
        <taxon>Eukaryota</taxon>
        <taxon>Sar</taxon>
        <taxon>Alveolata</taxon>
        <taxon>Ciliophora</taxon>
        <taxon>Intramacronucleata</taxon>
        <taxon>Oligohymenophorea</taxon>
        <taxon>Peniculida</taxon>
        <taxon>Parameciidae</taxon>
        <taxon>Paramecium</taxon>
    </lineage>
</organism>
<name>A0A8S1RSW5_9CILI</name>
<proteinExistence type="predicted"/>
<keyword evidence="2" id="KW-1185">Reference proteome</keyword>
<protein>
    <submittedName>
        <fullName evidence="1">Uncharacterized protein</fullName>
    </submittedName>
</protein>
<accession>A0A8S1RSW5</accession>
<dbReference type="EMBL" id="CAJJDN010000287">
    <property type="protein sequence ID" value="CAD8130413.1"/>
    <property type="molecule type" value="Genomic_DNA"/>
</dbReference>